<dbReference type="InterPro" id="IPR032675">
    <property type="entry name" value="LRR_dom_sf"/>
</dbReference>
<dbReference type="InterPro" id="IPR036047">
    <property type="entry name" value="F-box-like_dom_sf"/>
</dbReference>
<evidence type="ECO:0000259" key="2">
    <source>
        <dbReference type="PROSITE" id="PS50181"/>
    </source>
</evidence>
<dbReference type="Proteomes" id="UP000735302">
    <property type="component" value="Unassembled WGS sequence"/>
</dbReference>
<name>A0AAV4AM73_9GAST</name>
<evidence type="ECO:0000256" key="1">
    <source>
        <dbReference type="SAM" id="MobiDB-lite"/>
    </source>
</evidence>
<proteinExistence type="predicted"/>
<feature type="domain" description="F-box" evidence="2">
    <location>
        <begin position="24"/>
        <end position="73"/>
    </location>
</feature>
<feature type="compositionally biased region" description="Low complexity" evidence="1">
    <location>
        <begin position="1"/>
        <end position="15"/>
    </location>
</feature>
<dbReference type="Gene3D" id="1.20.1280.50">
    <property type="match status" value="1"/>
</dbReference>
<evidence type="ECO:0000313" key="4">
    <source>
        <dbReference type="Proteomes" id="UP000735302"/>
    </source>
</evidence>
<dbReference type="EMBL" id="BLXT01003865">
    <property type="protein sequence ID" value="GFO07334.1"/>
    <property type="molecule type" value="Genomic_DNA"/>
</dbReference>
<dbReference type="AlphaFoldDB" id="A0AAV4AM73"/>
<keyword evidence="4" id="KW-1185">Reference proteome</keyword>
<dbReference type="SUPFAM" id="SSF52047">
    <property type="entry name" value="RNI-like"/>
    <property type="match status" value="1"/>
</dbReference>
<dbReference type="Gene3D" id="3.80.10.10">
    <property type="entry name" value="Ribonuclease Inhibitor"/>
    <property type="match status" value="1"/>
</dbReference>
<accession>A0AAV4AM73</accession>
<dbReference type="PROSITE" id="PS50181">
    <property type="entry name" value="FBOX"/>
    <property type="match status" value="1"/>
</dbReference>
<organism evidence="3 4">
    <name type="scientific">Plakobranchus ocellatus</name>
    <dbReference type="NCBI Taxonomy" id="259542"/>
    <lineage>
        <taxon>Eukaryota</taxon>
        <taxon>Metazoa</taxon>
        <taxon>Spiralia</taxon>
        <taxon>Lophotrochozoa</taxon>
        <taxon>Mollusca</taxon>
        <taxon>Gastropoda</taxon>
        <taxon>Heterobranchia</taxon>
        <taxon>Euthyneura</taxon>
        <taxon>Panpulmonata</taxon>
        <taxon>Sacoglossa</taxon>
        <taxon>Placobranchoidea</taxon>
        <taxon>Plakobranchidae</taxon>
        <taxon>Plakobranchus</taxon>
    </lineage>
</organism>
<dbReference type="SUPFAM" id="SSF81383">
    <property type="entry name" value="F-box domain"/>
    <property type="match status" value="1"/>
</dbReference>
<dbReference type="Pfam" id="PF12937">
    <property type="entry name" value="F-box-like"/>
    <property type="match status" value="1"/>
</dbReference>
<comment type="caution">
    <text evidence="3">The sequence shown here is derived from an EMBL/GenBank/DDBJ whole genome shotgun (WGS) entry which is preliminary data.</text>
</comment>
<gene>
    <name evidence="3" type="ORF">PoB_003383900</name>
</gene>
<feature type="region of interest" description="Disordered" evidence="1">
    <location>
        <begin position="1"/>
        <end position="20"/>
    </location>
</feature>
<dbReference type="InterPro" id="IPR001810">
    <property type="entry name" value="F-box_dom"/>
</dbReference>
<sequence length="279" mass="32210">MLIQSSNKHGSSSKNGKSKRSPYGLCINDLPDEILIRIFQFFRPVNDELPLLGMVCRKWRRLLQTTSQLWRELHIDPSHYQLHHYSMVCCIFRVYGFHVQKLTWYKNAPVYESMFALIPRLYNLRHLRLPILWTRVVVESLQNLNLLEHVQINGGFALDDEGLDLVAESFPLLKDVSLNACWRVSAQGVDNFISSLPFLETCRLKINSGLPLNDVRSERAMREGGRVAISVSESMHAHLLSVLCLHFVPIELDELWTVVKKLTCLKKLSISNCEVRYGY</sequence>
<reference evidence="3 4" key="1">
    <citation type="journal article" date="2021" name="Elife">
        <title>Chloroplast acquisition without the gene transfer in kleptoplastic sea slugs, Plakobranchus ocellatus.</title>
        <authorList>
            <person name="Maeda T."/>
            <person name="Takahashi S."/>
            <person name="Yoshida T."/>
            <person name="Shimamura S."/>
            <person name="Takaki Y."/>
            <person name="Nagai Y."/>
            <person name="Toyoda A."/>
            <person name="Suzuki Y."/>
            <person name="Arimoto A."/>
            <person name="Ishii H."/>
            <person name="Satoh N."/>
            <person name="Nishiyama T."/>
            <person name="Hasebe M."/>
            <person name="Maruyama T."/>
            <person name="Minagawa J."/>
            <person name="Obokata J."/>
            <person name="Shigenobu S."/>
        </authorList>
    </citation>
    <scope>NUCLEOTIDE SEQUENCE [LARGE SCALE GENOMIC DNA]</scope>
</reference>
<protein>
    <recommendedName>
        <fullName evidence="2">F-box domain-containing protein</fullName>
    </recommendedName>
</protein>
<evidence type="ECO:0000313" key="3">
    <source>
        <dbReference type="EMBL" id="GFO07334.1"/>
    </source>
</evidence>